<accession>A0AAN0JWV9</accession>
<feature type="compositionally biased region" description="Pro residues" evidence="1">
    <location>
        <begin position="87"/>
        <end position="101"/>
    </location>
</feature>
<evidence type="ECO:0000256" key="1">
    <source>
        <dbReference type="SAM" id="MobiDB-lite"/>
    </source>
</evidence>
<dbReference type="Proteomes" id="UP000007879">
    <property type="component" value="Unassembled WGS sequence"/>
</dbReference>
<organism evidence="3 4">
    <name type="scientific">Amphimedon queenslandica</name>
    <name type="common">Sponge</name>
    <dbReference type="NCBI Taxonomy" id="400682"/>
    <lineage>
        <taxon>Eukaryota</taxon>
        <taxon>Metazoa</taxon>
        <taxon>Porifera</taxon>
        <taxon>Demospongiae</taxon>
        <taxon>Heteroscleromorpha</taxon>
        <taxon>Haplosclerida</taxon>
        <taxon>Niphatidae</taxon>
        <taxon>Amphimedon</taxon>
    </lineage>
</organism>
<protein>
    <submittedName>
        <fullName evidence="3">Uncharacterized protein</fullName>
    </submittedName>
</protein>
<name>A0AAN0JWV9_AMPQE</name>
<evidence type="ECO:0000313" key="3">
    <source>
        <dbReference type="EnsemblMetazoa" id="XP_019861386.1"/>
    </source>
</evidence>
<feature type="compositionally biased region" description="Polar residues" evidence="1">
    <location>
        <begin position="20"/>
        <end position="33"/>
    </location>
</feature>
<dbReference type="GeneID" id="109589824"/>
<dbReference type="RefSeq" id="XP_019861386.1">
    <property type="nucleotide sequence ID" value="XM_020005827.1"/>
</dbReference>
<evidence type="ECO:0000256" key="2">
    <source>
        <dbReference type="SAM" id="Phobius"/>
    </source>
</evidence>
<dbReference type="KEGG" id="aqu:109589824"/>
<feature type="compositionally biased region" description="Basic and acidic residues" evidence="1">
    <location>
        <begin position="49"/>
        <end position="68"/>
    </location>
</feature>
<dbReference type="EnsemblMetazoa" id="XM_020005827.1">
    <property type="protein sequence ID" value="XP_019861386.1"/>
    <property type="gene ID" value="LOC109589824"/>
</dbReference>
<evidence type="ECO:0000313" key="4">
    <source>
        <dbReference type="Proteomes" id="UP000007879"/>
    </source>
</evidence>
<reference evidence="3" key="2">
    <citation type="submission" date="2024-06" db="UniProtKB">
        <authorList>
            <consortium name="EnsemblMetazoa"/>
        </authorList>
    </citation>
    <scope>IDENTIFICATION</scope>
</reference>
<keyword evidence="2" id="KW-1133">Transmembrane helix</keyword>
<reference evidence="4" key="1">
    <citation type="journal article" date="2010" name="Nature">
        <title>The Amphimedon queenslandica genome and the evolution of animal complexity.</title>
        <authorList>
            <person name="Srivastava M."/>
            <person name="Simakov O."/>
            <person name="Chapman J."/>
            <person name="Fahey B."/>
            <person name="Gauthier M.E."/>
            <person name="Mitros T."/>
            <person name="Richards G.S."/>
            <person name="Conaco C."/>
            <person name="Dacre M."/>
            <person name="Hellsten U."/>
            <person name="Larroux C."/>
            <person name="Putnam N.H."/>
            <person name="Stanke M."/>
            <person name="Adamska M."/>
            <person name="Darling A."/>
            <person name="Degnan S.M."/>
            <person name="Oakley T.H."/>
            <person name="Plachetzki D.C."/>
            <person name="Zhai Y."/>
            <person name="Adamski M."/>
            <person name="Calcino A."/>
            <person name="Cummins S.F."/>
            <person name="Goodstein D.M."/>
            <person name="Harris C."/>
            <person name="Jackson D.J."/>
            <person name="Leys S.P."/>
            <person name="Shu S."/>
            <person name="Woodcroft B.J."/>
            <person name="Vervoort M."/>
            <person name="Kosik K.S."/>
            <person name="Manning G."/>
            <person name="Degnan B.M."/>
            <person name="Rokhsar D.S."/>
        </authorList>
    </citation>
    <scope>NUCLEOTIDE SEQUENCE [LARGE SCALE GENOMIC DNA]</scope>
</reference>
<keyword evidence="2" id="KW-0812">Transmembrane</keyword>
<feature type="region of interest" description="Disordered" evidence="1">
    <location>
        <begin position="1"/>
        <end position="111"/>
    </location>
</feature>
<sequence length="153" mass="17105">MEDIVSQMAIKSQEEVDAQFKQQVQRQSETSRVPQPRPPSTDQSNQRNIDIKESHDEYKDKGETEINKESSTSGIRYRGQEETDQPLSPPPSLSPPPPLPPSVSRVDGSVKREAQRGSSNYMILFLIIVIVLVIVLLIARRLSGSNGNKADHQ</sequence>
<dbReference type="AlphaFoldDB" id="A0AAN0JWV9"/>
<keyword evidence="4" id="KW-1185">Reference proteome</keyword>
<feature type="transmembrane region" description="Helical" evidence="2">
    <location>
        <begin position="121"/>
        <end position="139"/>
    </location>
</feature>
<keyword evidence="2" id="KW-0472">Membrane</keyword>
<proteinExistence type="predicted"/>